<keyword evidence="2" id="KW-1185">Reference proteome</keyword>
<accession>E3T4D7</accession>
<protein>
    <submittedName>
        <fullName evidence="1">Uncharacterized protein</fullName>
    </submittedName>
</protein>
<dbReference type="GeneID" id="9887419"/>
<dbReference type="RefSeq" id="YP_003969649.1">
    <property type="nucleotide sequence ID" value="NC_014637.1"/>
</dbReference>
<dbReference type="Proteomes" id="UP000029781">
    <property type="component" value="Segment"/>
</dbReference>
<evidence type="ECO:0000313" key="1">
    <source>
        <dbReference type="EMBL" id="ADO67050.1"/>
    </source>
</evidence>
<gene>
    <name evidence="1" type="ORF">crov017</name>
</gene>
<organism evidence="1 2">
    <name type="scientific">Cafeteria roenbergensis virus (strain BV-PW1)</name>
    <name type="common">CroV</name>
    <dbReference type="NCBI Taxonomy" id="693272"/>
    <lineage>
        <taxon>Viruses</taxon>
        <taxon>Varidnaviria</taxon>
        <taxon>Bamfordvirae</taxon>
        <taxon>Nucleocytoviricota</taxon>
        <taxon>Megaviricetes</taxon>
        <taxon>Imitervirales</taxon>
        <taxon>Mimiviridae</taxon>
        <taxon>Aliimimivirinae</taxon>
        <taxon>Rheavirus</taxon>
        <taxon>Rheavirus sinusmexicani</taxon>
    </lineage>
</organism>
<dbReference type="KEGG" id="vg:9887419"/>
<reference evidence="1 2" key="1">
    <citation type="journal article" date="2010" name="Proc. Natl. Acad. Sci. U.S.A.">
        <title>Giant virus with a remarkable complement of genes infects marine zooplankton.</title>
        <authorList>
            <person name="Fischer M.G."/>
            <person name="Allen M.J."/>
            <person name="Wilson W.H."/>
            <person name="Suttle C.A."/>
        </authorList>
    </citation>
    <scope>NUCLEOTIDE SEQUENCE [LARGE SCALE GENOMIC DNA]</scope>
    <source>
        <strain evidence="1 2">BV-PW1</strain>
    </source>
</reference>
<sequence>MKVLITLNENVYKEYIHKIDQKPHIYINNIDIGEGYLSFRNIIKSCKLSITSKKNDKYSFTYNKNTFNKKDNLKLLNIN</sequence>
<evidence type="ECO:0000313" key="2">
    <source>
        <dbReference type="Proteomes" id="UP000029781"/>
    </source>
</evidence>
<dbReference type="EMBL" id="GU244497">
    <property type="protein sequence ID" value="ADO67050.1"/>
    <property type="molecule type" value="Genomic_DNA"/>
</dbReference>
<organismHost>
    <name type="scientific">Cafeteria roenbergensis</name>
    <name type="common">Marine flagellate</name>
    <dbReference type="NCBI Taxonomy" id="33653"/>
</organismHost>
<name>E3T4D7_CROVB</name>
<proteinExistence type="predicted"/>